<dbReference type="Gene3D" id="3.50.50.60">
    <property type="entry name" value="FAD/NAD(P)-binding domain"/>
    <property type="match status" value="1"/>
</dbReference>
<keyword evidence="5" id="KW-0503">Monooxygenase</keyword>
<keyword evidence="2" id="KW-0285">Flavoprotein</keyword>
<name>A0A9P5E7J7_9HYPO</name>
<dbReference type="InterPro" id="IPR050493">
    <property type="entry name" value="FAD-dep_Monooxygenase_BioMet"/>
</dbReference>
<dbReference type="AlphaFoldDB" id="A0A9P5E7J7"/>
<evidence type="ECO:0000256" key="1">
    <source>
        <dbReference type="ARBA" id="ARBA00007992"/>
    </source>
</evidence>
<dbReference type="PANTHER" id="PTHR13789:SF309">
    <property type="entry name" value="PUTATIVE (AFU_ORTHOLOGUE AFUA_6G14510)-RELATED"/>
    <property type="match status" value="1"/>
</dbReference>
<gene>
    <name evidence="7" type="ORF">FBEOM_159</name>
</gene>
<reference evidence="7" key="2">
    <citation type="submission" date="2020-02" db="EMBL/GenBank/DDBJ databases">
        <title>Identification and distribution of gene clusters putatively required for synthesis of sphingolipid metabolism inhibitors in phylogenetically diverse species of the filamentous fungus Fusarium.</title>
        <authorList>
            <person name="Kim H.-S."/>
            <person name="Busman M."/>
            <person name="Brown D.W."/>
            <person name="Divon H."/>
            <person name="Uhlig S."/>
            <person name="Proctor R.H."/>
        </authorList>
    </citation>
    <scope>NUCLEOTIDE SEQUENCE</scope>
    <source>
        <strain evidence="7">NRRL 25174</strain>
    </source>
</reference>
<keyword evidence="8" id="KW-1185">Reference proteome</keyword>
<dbReference type="GO" id="GO:0004497">
    <property type="term" value="F:monooxygenase activity"/>
    <property type="evidence" value="ECO:0007669"/>
    <property type="project" value="UniProtKB-KW"/>
</dbReference>
<keyword evidence="4" id="KW-0560">Oxidoreductase</keyword>
<dbReference type="PRINTS" id="PR00420">
    <property type="entry name" value="RNGMNOXGNASE"/>
</dbReference>
<proteinExistence type="inferred from homology"/>
<organism evidence="7 8">
    <name type="scientific">Fusarium beomiforme</name>
    <dbReference type="NCBI Taxonomy" id="44412"/>
    <lineage>
        <taxon>Eukaryota</taxon>
        <taxon>Fungi</taxon>
        <taxon>Dikarya</taxon>
        <taxon>Ascomycota</taxon>
        <taxon>Pezizomycotina</taxon>
        <taxon>Sordariomycetes</taxon>
        <taxon>Hypocreomycetidae</taxon>
        <taxon>Hypocreales</taxon>
        <taxon>Nectriaceae</taxon>
        <taxon>Fusarium</taxon>
        <taxon>Fusarium burgessii species complex</taxon>
    </lineage>
</organism>
<evidence type="ECO:0000313" key="8">
    <source>
        <dbReference type="Proteomes" id="UP000730481"/>
    </source>
</evidence>
<dbReference type="InterPro" id="IPR002938">
    <property type="entry name" value="FAD-bd"/>
</dbReference>
<accession>A0A9P5E7J7</accession>
<comment type="similarity">
    <text evidence="1">Belongs to the paxM FAD-dependent monooxygenase family.</text>
</comment>
<dbReference type="Pfam" id="PF01494">
    <property type="entry name" value="FAD_binding_3"/>
    <property type="match status" value="1"/>
</dbReference>
<evidence type="ECO:0000256" key="4">
    <source>
        <dbReference type="ARBA" id="ARBA00023002"/>
    </source>
</evidence>
<reference evidence="7" key="1">
    <citation type="journal article" date="2017" name="Mycologia">
        <title>Fusarium algeriense, sp. nov., a novel toxigenic crown rot pathogen of durum wheat from Algeria is nested in the Fusarium burgessii species complex.</title>
        <authorList>
            <person name="Laraba I."/>
            <person name="Keddad A."/>
            <person name="Boureghda H."/>
            <person name="Abdallah N."/>
            <person name="Vaughan M.M."/>
            <person name="Proctor R.H."/>
            <person name="Busman M."/>
            <person name="O'Donnell K."/>
        </authorList>
    </citation>
    <scope>NUCLEOTIDE SEQUENCE</scope>
    <source>
        <strain evidence="7">NRRL 25174</strain>
    </source>
</reference>
<feature type="domain" description="FAD-binding" evidence="6">
    <location>
        <begin position="3"/>
        <end position="334"/>
    </location>
</feature>
<evidence type="ECO:0000256" key="2">
    <source>
        <dbReference type="ARBA" id="ARBA00022630"/>
    </source>
</evidence>
<protein>
    <submittedName>
        <fullName evidence="7">Salicylate hydroxylase</fullName>
    </submittedName>
</protein>
<dbReference type="PANTHER" id="PTHR13789">
    <property type="entry name" value="MONOOXYGENASE"/>
    <property type="match status" value="1"/>
</dbReference>
<dbReference type="InterPro" id="IPR036188">
    <property type="entry name" value="FAD/NAD-bd_sf"/>
</dbReference>
<evidence type="ECO:0000259" key="6">
    <source>
        <dbReference type="Pfam" id="PF01494"/>
    </source>
</evidence>
<evidence type="ECO:0000313" key="7">
    <source>
        <dbReference type="EMBL" id="KAF4345868.1"/>
    </source>
</evidence>
<comment type="caution">
    <text evidence="7">The sequence shown here is derived from an EMBL/GenBank/DDBJ whole genome shotgun (WGS) entry which is preliminary data.</text>
</comment>
<dbReference type="GO" id="GO:0071949">
    <property type="term" value="F:FAD binding"/>
    <property type="evidence" value="ECO:0007669"/>
    <property type="project" value="InterPro"/>
</dbReference>
<keyword evidence="3" id="KW-0274">FAD</keyword>
<sequence length="427" mass="47183">MPEAQVTIIGGGLAGPVLALALHKHGISSSIYELRPSTYSSGGNIALAPNAARVLDHIGVYGRLRTRGFNYEEISFENGSGTVLGKFLNGSQKQYNFHALRIKRSIVHDELLSACKQRGIPVHYGKKFKSIIAETDQDVTVLFEDGEKVTSGFVVGCDGIHSKVRSHIEVVEPEFSGLMGIMGSVMETDFTSMHGELRPSLPCMMFGASGSFAIMPSSFDGKEVGYFATLETKDRSREDWSKLDQNKSELHQMLAERFSTHNSHWPDIVRELGNKTPEDTLTSWPFFSVPTLHKWTSTTGRVVIIGDAAHAIPPTGGQGAAMAFEDAETLAYVLERIQDMHLTSLDGDHKSIADSILGKWQQHRHDRIVKVMDFTSKNGTLRKSSPHFYEQAAKEWIIWAAFKFMGAEAGAKWLYTYNAEDILGVVA</sequence>
<dbReference type="Proteomes" id="UP000730481">
    <property type="component" value="Unassembled WGS sequence"/>
</dbReference>
<dbReference type="EMBL" id="PVQB02000007">
    <property type="protein sequence ID" value="KAF4345868.1"/>
    <property type="molecule type" value="Genomic_DNA"/>
</dbReference>
<dbReference type="OrthoDB" id="16820at2759"/>
<evidence type="ECO:0000256" key="5">
    <source>
        <dbReference type="ARBA" id="ARBA00023033"/>
    </source>
</evidence>
<dbReference type="SUPFAM" id="SSF51905">
    <property type="entry name" value="FAD/NAD(P)-binding domain"/>
    <property type="match status" value="1"/>
</dbReference>
<evidence type="ECO:0000256" key="3">
    <source>
        <dbReference type="ARBA" id="ARBA00022827"/>
    </source>
</evidence>